<dbReference type="InterPro" id="IPR009045">
    <property type="entry name" value="Zn_M74/Hedgehog-like"/>
</dbReference>
<feature type="region of interest" description="Disordered" evidence="1">
    <location>
        <begin position="24"/>
        <end position="61"/>
    </location>
</feature>
<dbReference type="RefSeq" id="WP_377500724.1">
    <property type="nucleotide sequence ID" value="NZ_JBHMDO010000047.1"/>
</dbReference>
<dbReference type="InterPro" id="IPR052179">
    <property type="entry name" value="DD-CPase-like"/>
</dbReference>
<keyword evidence="3" id="KW-0645">Protease</keyword>
<evidence type="ECO:0000313" key="4">
    <source>
        <dbReference type="Proteomes" id="UP001589747"/>
    </source>
</evidence>
<organism evidence="3 4">
    <name type="scientific">Paenibacillus aurantiacus</name>
    <dbReference type="NCBI Taxonomy" id="1936118"/>
    <lineage>
        <taxon>Bacteria</taxon>
        <taxon>Bacillati</taxon>
        <taxon>Bacillota</taxon>
        <taxon>Bacilli</taxon>
        <taxon>Bacillales</taxon>
        <taxon>Paenibacillaceae</taxon>
        <taxon>Paenibacillus</taxon>
    </lineage>
</organism>
<comment type="caution">
    <text evidence="3">The sequence shown here is derived from an EMBL/GenBank/DDBJ whole genome shotgun (WGS) entry which is preliminary data.</text>
</comment>
<evidence type="ECO:0000259" key="2">
    <source>
        <dbReference type="Pfam" id="PF02557"/>
    </source>
</evidence>
<reference evidence="3 4" key="1">
    <citation type="submission" date="2024-09" db="EMBL/GenBank/DDBJ databases">
        <authorList>
            <person name="Sun Q."/>
            <person name="Mori K."/>
        </authorList>
    </citation>
    <scope>NUCLEOTIDE SEQUENCE [LARGE SCALE GENOMIC DNA]</scope>
    <source>
        <strain evidence="3 4">TISTR 2452</strain>
    </source>
</reference>
<dbReference type="Gene3D" id="3.30.200.180">
    <property type="match status" value="1"/>
</dbReference>
<feature type="domain" description="D-alanyl-D-alanine carboxypeptidase-like core" evidence="2">
    <location>
        <begin position="117"/>
        <end position="231"/>
    </location>
</feature>
<dbReference type="InterPro" id="IPR058193">
    <property type="entry name" value="VanY/YodJ_core_dom"/>
</dbReference>
<accession>A0ABV5KZW6</accession>
<dbReference type="EC" id="3.4.17.-" evidence="3"/>
<evidence type="ECO:0000313" key="3">
    <source>
        <dbReference type="EMBL" id="MFB9329968.1"/>
    </source>
</evidence>
<keyword evidence="3" id="KW-0121">Carboxypeptidase</keyword>
<dbReference type="InterPro" id="IPR003709">
    <property type="entry name" value="VanY-like_core_dom"/>
</dbReference>
<evidence type="ECO:0000256" key="1">
    <source>
        <dbReference type="SAM" id="MobiDB-lite"/>
    </source>
</evidence>
<proteinExistence type="predicted"/>
<dbReference type="Pfam" id="PF02557">
    <property type="entry name" value="VanY"/>
    <property type="match status" value="1"/>
</dbReference>
<dbReference type="GO" id="GO:0004180">
    <property type="term" value="F:carboxypeptidase activity"/>
    <property type="evidence" value="ECO:0007669"/>
    <property type="project" value="UniProtKB-KW"/>
</dbReference>
<dbReference type="Proteomes" id="UP001589747">
    <property type="component" value="Unassembled WGS sequence"/>
</dbReference>
<keyword evidence="3" id="KW-0378">Hydrolase</keyword>
<gene>
    <name evidence="3" type="ORF">ACFFSY_28845</name>
</gene>
<dbReference type="CDD" id="cd14852">
    <property type="entry name" value="LD-carboxypeptidase"/>
    <property type="match status" value="1"/>
</dbReference>
<sequence>MKKWVVLLLLAVLIGNAYMQRHREDKSGGLAKTDEQSTAVDWEKGASDGDSVGDGDGNGNGDWRTIRLTDAQTYAGSLILVNSAHPVREDGVLDDIVALAEQPELTFGYGLLEADTRLSASVAERFRDMVGAAAADGVTHFRISSGYRDQAEQRRMYEQKGADYALPPGRSEHNTGLSLDVGSTLGEMGGSPEGKWLIRHAAEHGFILRYPKDKTEVTGIQYEPWHFRYVGLPHSLIMAENNLALEEYTAYLRKKGGIRTDAGGERYEIQVVAVDGRATVRVPADAKVELSGDNQGGVIVTSRLNE</sequence>
<feature type="compositionally biased region" description="Basic and acidic residues" evidence="1">
    <location>
        <begin position="24"/>
        <end position="47"/>
    </location>
</feature>
<name>A0ABV5KZW6_9BACL</name>
<dbReference type="PANTHER" id="PTHR34385:SF1">
    <property type="entry name" value="PEPTIDOGLYCAN L-ALANYL-D-GLUTAMATE ENDOPEPTIDASE CWLK"/>
    <property type="match status" value="1"/>
</dbReference>
<dbReference type="SUPFAM" id="SSF55166">
    <property type="entry name" value="Hedgehog/DD-peptidase"/>
    <property type="match status" value="1"/>
</dbReference>
<dbReference type="PANTHER" id="PTHR34385">
    <property type="entry name" value="D-ALANYL-D-ALANINE CARBOXYPEPTIDASE"/>
    <property type="match status" value="1"/>
</dbReference>
<dbReference type="EMBL" id="JBHMDO010000047">
    <property type="protein sequence ID" value="MFB9329968.1"/>
    <property type="molecule type" value="Genomic_DNA"/>
</dbReference>
<dbReference type="Gene3D" id="3.30.1380.10">
    <property type="match status" value="1"/>
</dbReference>
<protein>
    <submittedName>
        <fullName evidence="3">M15 family metallopeptidase</fullName>
        <ecNumber evidence="3">3.4.17.-</ecNumber>
    </submittedName>
</protein>
<keyword evidence="4" id="KW-1185">Reference proteome</keyword>